<keyword evidence="2" id="KW-1185">Reference proteome</keyword>
<sequence>MTITFNEDPHLVTVAVSREVVTVLKDFYPIATPFDVVVGETTLMVVYNLCFLVTHCFQRACGRWPPLWGTNAQSLAWPRYN</sequence>
<evidence type="ECO:0000313" key="2">
    <source>
        <dbReference type="Proteomes" id="UP000029278"/>
    </source>
</evidence>
<dbReference type="AlphaFoldDB" id="A0A090Z9C4"/>
<proteinExistence type="predicted"/>
<dbReference type="Proteomes" id="UP000029278">
    <property type="component" value="Unassembled WGS sequence"/>
</dbReference>
<accession>A0A090Z9C4</accession>
<name>A0A090Z9C4_PAEMA</name>
<dbReference type="HOGENOM" id="CLU_2570562_0_0_9"/>
<gene>
    <name evidence="1" type="ORF">DJ90_3852</name>
</gene>
<organism evidence="1 2">
    <name type="scientific">Paenibacillus macerans</name>
    <name type="common">Bacillus macerans</name>
    <dbReference type="NCBI Taxonomy" id="44252"/>
    <lineage>
        <taxon>Bacteria</taxon>
        <taxon>Bacillati</taxon>
        <taxon>Bacillota</taxon>
        <taxon>Bacilli</taxon>
        <taxon>Bacillales</taxon>
        <taxon>Paenibacillaceae</taxon>
        <taxon>Paenibacillus</taxon>
    </lineage>
</organism>
<reference evidence="1 2" key="1">
    <citation type="submission" date="2014-04" db="EMBL/GenBank/DDBJ databases">
        <authorList>
            <person name="Bishop-Lilly K.A."/>
            <person name="Broomall S.M."/>
            <person name="Chain P.S."/>
            <person name="Chertkov O."/>
            <person name="Coyne S.R."/>
            <person name="Daligault H.E."/>
            <person name="Davenport K.W."/>
            <person name="Erkkila T."/>
            <person name="Frey K.G."/>
            <person name="Gibbons H.S."/>
            <person name="Gu W."/>
            <person name="Jaissle J."/>
            <person name="Johnson S.L."/>
            <person name="Koroleva G.I."/>
            <person name="Ladner J.T."/>
            <person name="Lo C.-C."/>
            <person name="Minogue T.D."/>
            <person name="Munk C."/>
            <person name="Palacios G.F."/>
            <person name="Redden C.L."/>
            <person name="Rosenzweig C.N."/>
            <person name="Scholz M.B."/>
            <person name="Teshima H."/>
            <person name="Xu Y."/>
        </authorList>
    </citation>
    <scope>NUCLEOTIDE SEQUENCE [LARGE SCALE GENOMIC DNA]</scope>
    <source>
        <strain evidence="1 2">8244</strain>
    </source>
</reference>
<protein>
    <submittedName>
        <fullName evidence="1">Uncharacterized protein</fullName>
    </submittedName>
</protein>
<dbReference type="EMBL" id="JMQA01000031">
    <property type="protein sequence ID" value="KFN07874.1"/>
    <property type="molecule type" value="Genomic_DNA"/>
</dbReference>
<evidence type="ECO:0000313" key="1">
    <source>
        <dbReference type="EMBL" id="KFN07874.1"/>
    </source>
</evidence>
<comment type="caution">
    <text evidence="1">The sequence shown here is derived from an EMBL/GenBank/DDBJ whole genome shotgun (WGS) entry which is preliminary data.</text>
</comment>